<dbReference type="SUPFAM" id="SSF48452">
    <property type="entry name" value="TPR-like"/>
    <property type="match status" value="1"/>
</dbReference>
<evidence type="ECO:0000313" key="2">
    <source>
        <dbReference type="EMBL" id="MBE1603769.1"/>
    </source>
</evidence>
<dbReference type="GO" id="GO:0003677">
    <property type="term" value="F:DNA binding"/>
    <property type="evidence" value="ECO:0007669"/>
    <property type="project" value="UniProtKB-KW"/>
</dbReference>
<evidence type="ECO:0000259" key="1">
    <source>
        <dbReference type="PROSITE" id="PS50943"/>
    </source>
</evidence>
<name>A0A927R722_9ACTN</name>
<dbReference type="InterPro" id="IPR011990">
    <property type="entry name" value="TPR-like_helical_dom_sf"/>
</dbReference>
<keyword evidence="2" id="KW-0238">DNA-binding</keyword>
<dbReference type="PROSITE" id="PS50943">
    <property type="entry name" value="HTH_CROC1"/>
    <property type="match status" value="1"/>
</dbReference>
<dbReference type="Gene3D" id="1.10.260.40">
    <property type="entry name" value="lambda repressor-like DNA-binding domains"/>
    <property type="match status" value="1"/>
</dbReference>
<dbReference type="EMBL" id="JADBEM010000001">
    <property type="protein sequence ID" value="MBE1603769.1"/>
    <property type="molecule type" value="Genomic_DNA"/>
</dbReference>
<dbReference type="SUPFAM" id="SSF47413">
    <property type="entry name" value="lambda repressor-like DNA-binding domains"/>
    <property type="match status" value="1"/>
</dbReference>
<accession>A0A927R722</accession>
<dbReference type="Gene3D" id="1.25.40.10">
    <property type="entry name" value="Tetratricopeptide repeat domain"/>
    <property type="match status" value="1"/>
</dbReference>
<gene>
    <name evidence="2" type="ORF">HEB94_000617</name>
</gene>
<comment type="caution">
    <text evidence="2">The sequence shown here is derived from an EMBL/GenBank/DDBJ whole genome shotgun (WGS) entry which is preliminary data.</text>
</comment>
<dbReference type="InterPro" id="IPR010982">
    <property type="entry name" value="Lambda_DNA-bd_dom_sf"/>
</dbReference>
<sequence length="462" mass="50230">MTGRAANDRYRGHGRVREGSMVLISERETAVDVVETWDGRRAKALRLALRLPIDAFAAQLGVVPRTVSKWESQPRMVPTPELLRTLDVALERATRRDQVRFGLLLASSESAQPESSSAVHPPQRSGDIDELLASAAHSTALDAGRIGSKVGDDVLGHLFEHVWSLARDYTERPLLEEFSEFRLIRDQATTLLDRTRRPSELADLQVIIGESTALMASIGFDLGRWNDAATLARASTMYAETAGHASLEAWTLGLQATLAFWAGKPDAALAHIERGLARAPSGASRFRLRYIAARAHAVAGNPQGAAQMLQAAQRDREDAEGSPDPLHDGIGGEFAFSDARAAACGTAVWSGLRDGRRVEQYAQQALRRYELESPNRPTASPVLGTRIDLAAARLLQGDLPGAEEHLVPILALPPDSRVSLSGRMGTVRRLLTQPRWRRSGRAAEVNSTVADWLHDPATKPAG</sequence>
<reference evidence="2" key="1">
    <citation type="submission" date="2020-10" db="EMBL/GenBank/DDBJ databases">
        <title>Sequencing the genomes of 1000 actinobacteria strains.</title>
        <authorList>
            <person name="Klenk H.-P."/>
        </authorList>
    </citation>
    <scope>NUCLEOTIDE SEQUENCE</scope>
    <source>
        <strain evidence="2">DSM 45354</strain>
    </source>
</reference>
<organism evidence="2 3">
    <name type="scientific">Actinopolymorpha pittospori</name>
    <dbReference type="NCBI Taxonomy" id="648752"/>
    <lineage>
        <taxon>Bacteria</taxon>
        <taxon>Bacillati</taxon>
        <taxon>Actinomycetota</taxon>
        <taxon>Actinomycetes</taxon>
        <taxon>Propionibacteriales</taxon>
        <taxon>Actinopolymorphaceae</taxon>
        <taxon>Actinopolymorpha</taxon>
    </lineage>
</organism>
<evidence type="ECO:0000313" key="3">
    <source>
        <dbReference type="Proteomes" id="UP000638648"/>
    </source>
</evidence>
<dbReference type="Proteomes" id="UP000638648">
    <property type="component" value="Unassembled WGS sequence"/>
</dbReference>
<feature type="domain" description="HTH cro/C1-type" evidence="1">
    <location>
        <begin position="43"/>
        <end position="99"/>
    </location>
</feature>
<dbReference type="InterPro" id="IPR001387">
    <property type="entry name" value="Cro/C1-type_HTH"/>
</dbReference>
<dbReference type="CDD" id="cd00093">
    <property type="entry name" value="HTH_XRE"/>
    <property type="match status" value="1"/>
</dbReference>
<protein>
    <submittedName>
        <fullName evidence="2">DNA-binding transcriptional regulator YiaG</fullName>
    </submittedName>
</protein>
<dbReference type="AlphaFoldDB" id="A0A927R722"/>
<proteinExistence type="predicted"/>
<keyword evidence="3" id="KW-1185">Reference proteome</keyword>